<dbReference type="InterPro" id="IPR011990">
    <property type="entry name" value="TPR-like_helical_dom_sf"/>
</dbReference>
<dbReference type="PROSITE" id="PS50943">
    <property type="entry name" value="HTH_CROC1"/>
    <property type="match status" value="1"/>
</dbReference>
<sequence length="425" mass="46182">MHEGNDTSGRPQSSPLTGRAGDGFGARLRAVRQRRGLAQKDLAGPGVSMSYVSRLESGDRVPSPAVVARLSEVLDVDPIELVGSAGHGFAQDEALTWCEATLAFRDGDLGRARDLLGELDDQAESDLFAWSIRWTRAVLQTRQPDVDALLSTVERLRSSWSPGPTVDALVEVLRGQALWRLGRPADAIKALRAAVELADGDDSAGGQHVRTRALVSLTGQLARTGRLSEAEQSVDQLTRELTDLKPGRLAISAWWVRAQVKERLGDRPDAERSIQHALDLLESFDGDPVYRNQVRLASVALALRSTEPDLAAAAGILDLVEAELVARPAKLSAQAESMRAELALCEDDPERGWTLAEHAIGTGALDDEDLLRCRLLLVRAADQLGHGERFEVARTALAALLDQLSPDAVDPLLWRDIARFALRRH</sequence>
<reference evidence="4 5" key="1">
    <citation type="submission" date="2019-09" db="EMBL/GenBank/DDBJ databases">
        <title>Goodfellowia gen. nov., a new genus of the Pseudonocardineae related to Actinoalloteichus, containing Goodfellowia coeruleoviolacea gen. nov., comb. nov. gen. nov., comb. nov.</title>
        <authorList>
            <person name="Labeda D."/>
        </authorList>
    </citation>
    <scope>NUCLEOTIDE SEQUENCE [LARGE SCALE GENOMIC DNA]</scope>
    <source>
        <strain evidence="4 5">AN110305</strain>
    </source>
</reference>
<evidence type="ECO:0000259" key="3">
    <source>
        <dbReference type="PROSITE" id="PS50943"/>
    </source>
</evidence>
<dbReference type="AlphaFoldDB" id="A0A5B2XCG6"/>
<dbReference type="SUPFAM" id="SSF47413">
    <property type="entry name" value="lambda repressor-like DNA-binding domains"/>
    <property type="match status" value="1"/>
</dbReference>
<reference evidence="4 5" key="2">
    <citation type="submission" date="2019-09" db="EMBL/GenBank/DDBJ databases">
        <authorList>
            <person name="Jin C."/>
        </authorList>
    </citation>
    <scope>NUCLEOTIDE SEQUENCE [LARGE SCALE GENOMIC DNA]</scope>
    <source>
        <strain evidence="4 5">AN110305</strain>
    </source>
</reference>
<dbReference type="PANTHER" id="PTHR46797">
    <property type="entry name" value="HTH-TYPE TRANSCRIPTIONAL REGULATOR"/>
    <property type="match status" value="1"/>
</dbReference>
<organism evidence="4 5">
    <name type="scientific">Solihabitans fulvus</name>
    <dbReference type="NCBI Taxonomy" id="1892852"/>
    <lineage>
        <taxon>Bacteria</taxon>
        <taxon>Bacillati</taxon>
        <taxon>Actinomycetota</taxon>
        <taxon>Actinomycetes</taxon>
        <taxon>Pseudonocardiales</taxon>
        <taxon>Pseudonocardiaceae</taxon>
        <taxon>Solihabitans</taxon>
    </lineage>
</organism>
<dbReference type="SUPFAM" id="SSF48452">
    <property type="entry name" value="TPR-like"/>
    <property type="match status" value="1"/>
</dbReference>
<dbReference type="SMART" id="SM00530">
    <property type="entry name" value="HTH_XRE"/>
    <property type="match status" value="1"/>
</dbReference>
<accession>A0A5B2XCG6</accession>
<keyword evidence="1" id="KW-0238">DNA-binding</keyword>
<keyword evidence="5" id="KW-1185">Reference proteome</keyword>
<feature type="compositionally biased region" description="Polar residues" evidence="2">
    <location>
        <begin position="1"/>
        <end position="16"/>
    </location>
</feature>
<protein>
    <submittedName>
        <fullName evidence="4">Helix-turn-helix transcriptional regulator</fullName>
    </submittedName>
</protein>
<dbReference type="Pfam" id="PF13560">
    <property type="entry name" value="HTH_31"/>
    <property type="match status" value="1"/>
</dbReference>
<dbReference type="InterPro" id="IPR001387">
    <property type="entry name" value="Cro/C1-type_HTH"/>
</dbReference>
<gene>
    <name evidence="4" type="ORF">F0L68_17825</name>
</gene>
<dbReference type="Gene3D" id="1.10.260.40">
    <property type="entry name" value="lambda repressor-like DNA-binding domains"/>
    <property type="match status" value="1"/>
</dbReference>
<name>A0A5B2XCG6_9PSEU</name>
<dbReference type="Proteomes" id="UP000323454">
    <property type="component" value="Unassembled WGS sequence"/>
</dbReference>
<evidence type="ECO:0000313" key="4">
    <source>
        <dbReference type="EMBL" id="KAA2261307.1"/>
    </source>
</evidence>
<feature type="domain" description="HTH cro/C1-type" evidence="3">
    <location>
        <begin position="28"/>
        <end position="81"/>
    </location>
</feature>
<dbReference type="InterPro" id="IPR019734">
    <property type="entry name" value="TPR_rpt"/>
</dbReference>
<dbReference type="GO" id="GO:0005829">
    <property type="term" value="C:cytosol"/>
    <property type="evidence" value="ECO:0007669"/>
    <property type="project" value="TreeGrafter"/>
</dbReference>
<dbReference type="Gene3D" id="1.25.40.10">
    <property type="entry name" value="Tetratricopeptide repeat domain"/>
    <property type="match status" value="1"/>
</dbReference>
<dbReference type="InterPro" id="IPR050807">
    <property type="entry name" value="TransReg_Diox_bact_type"/>
</dbReference>
<dbReference type="CDD" id="cd00093">
    <property type="entry name" value="HTH_XRE"/>
    <property type="match status" value="1"/>
</dbReference>
<dbReference type="OrthoDB" id="3675359at2"/>
<dbReference type="PANTHER" id="PTHR46797:SF1">
    <property type="entry name" value="METHYLPHOSPHONATE SYNTHASE"/>
    <property type="match status" value="1"/>
</dbReference>
<evidence type="ECO:0000256" key="2">
    <source>
        <dbReference type="SAM" id="MobiDB-lite"/>
    </source>
</evidence>
<dbReference type="GO" id="GO:0003677">
    <property type="term" value="F:DNA binding"/>
    <property type="evidence" value="ECO:0007669"/>
    <property type="project" value="UniProtKB-KW"/>
</dbReference>
<dbReference type="GO" id="GO:0003700">
    <property type="term" value="F:DNA-binding transcription factor activity"/>
    <property type="evidence" value="ECO:0007669"/>
    <property type="project" value="TreeGrafter"/>
</dbReference>
<dbReference type="RefSeq" id="WP_149850710.1">
    <property type="nucleotide sequence ID" value="NZ_VUOB01000029.1"/>
</dbReference>
<dbReference type="InterPro" id="IPR010982">
    <property type="entry name" value="Lambda_DNA-bd_dom_sf"/>
</dbReference>
<proteinExistence type="predicted"/>
<feature type="region of interest" description="Disordered" evidence="2">
    <location>
        <begin position="1"/>
        <end position="22"/>
    </location>
</feature>
<dbReference type="SMART" id="SM00028">
    <property type="entry name" value="TPR"/>
    <property type="match status" value="2"/>
</dbReference>
<comment type="caution">
    <text evidence="4">The sequence shown here is derived from an EMBL/GenBank/DDBJ whole genome shotgun (WGS) entry which is preliminary data.</text>
</comment>
<dbReference type="EMBL" id="VUOB01000029">
    <property type="protein sequence ID" value="KAA2261307.1"/>
    <property type="molecule type" value="Genomic_DNA"/>
</dbReference>
<evidence type="ECO:0000313" key="5">
    <source>
        <dbReference type="Proteomes" id="UP000323454"/>
    </source>
</evidence>
<evidence type="ECO:0000256" key="1">
    <source>
        <dbReference type="ARBA" id="ARBA00023125"/>
    </source>
</evidence>